<sequence>MVQFTPEIEDPRCVIPKLALSQEGLREVILEEARMIQRAYDYFQANKKAGNVGIPNSRAIKPDHLKWARTLQPVYKFEECPDDEGEFPECWIKHPHTFHPILEEFSWYARQLTIKKPDERLVSTTEVAQGKEAVERAIEIWRRRIPRQTIIRGPDPNFKPTPEPEPKFVCKPFVAYQKFDLVVPYEPTKEELAEMERVRKQSEACGTPSEQTARCYLFDRIDTSSSARATLEKQAREDPKAAFHLELLKKKKAAVDKAKKSEPLSNSKEEERASEEISVKVDDQRELVRQMYAAGSDEDNDKVFQIESGPLNAPVSRRCREPISMRCPTGILIDI</sequence>
<name>A0A395RG99_FUSSP</name>
<organism evidence="2 3">
    <name type="scientific">Fusarium sporotrichioides</name>
    <dbReference type="NCBI Taxonomy" id="5514"/>
    <lineage>
        <taxon>Eukaryota</taxon>
        <taxon>Fungi</taxon>
        <taxon>Dikarya</taxon>
        <taxon>Ascomycota</taxon>
        <taxon>Pezizomycotina</taxon>
        <taxon>Sordariomycetes</taxon>
        <taxon>Hypocreomycetidae</taxon>
        <taxon>Hypocreales</taxon>
        <taxon>Nectriaceae</taxon>
        <taxon>Fusarium</taxon>
    </lineage>
</organism>
<evidence type="ECO:0000313" key="3">
    <source>
        <dbReference type="Proteomes" id="UP000266152"/>
    </source>
</evidence>
<dbReference type="AlphaFoldDB" id="A0A395RG99"/>
<comment type="caution">
    <text evidence="2">The sequence shown here is derived from an EMBL/GenBank/DDBJ whole genome shotgun (WGS) entry which is preliminary data.</text>
</comment>
<feature type="region of interest" description="Disordered" evidence="1">
    <location>
        <begin position="254"/>
        <end position="277"/>
    </location>
</feature>
<reference evidence="2 3" key="1">
    <citation type="journal article" date="2018" name="PLoS Pathog.">
        <title>Evolution of structural diversity of trichothecenes, a family of toxins produced by plant pathogenic and entomopathogenic fungi.</title>
        <authorList>
            <person name="Proctor R.H."/>
            <person name="McCormick S.P."/>
            <person name="Kim H.S."/>
            <person name="Cardoza R.E."/>
            <person name="Stanley A.M."/>
            <person name="Lindo L."/>
            <person name="Kelly A."/>
            <person name="Brown D.W."/>
            <person name="Lee T."/>
            <person name="Vaughan M.M."/>
            <person name="Alexander N.J."/>
            <person name="Busman M."/>
            <person name="Gutierrez S."/>
        </authorList>
    </citation>
    <scope>NUCLEOTIDE SEQUENCE [LARGE SCALE GENOMIC DNA]</scope>
    <source>
        <strain evidence="2 3">NRRL 3299</strain>
    </source>
</reference>
<proteinExistence type="predicted"/>
<evidence type="ECO:0000313" key="2">
    <source>
        <dbReference type="EMBL" id="RGP58892.1"/>
    </source>
</evidence>
<protein>
    <submittedName>
        <fullName evidence="2">Uncharacterized protein</fullName>
    </submittedName>
</protein>
<keyword evidence="3" id="KW-1185">Reference proteome</keyword>
<accession>A0A395RG99</accession>
<gene>
    <name evidence="2" type="ORF">FSPOR_11731</name>
</gene>
<evidence type="ECO:0000256" key="1">
    <source>
        <dbReference type="SAM" id="MobiDB-lite"/>
    </source>
</evidence>
<dbReference type="Proteomes" id="UP000266152">
    <property type="component" value="Unassembled WGS sequence"/>
</dbReference>
<dbReference type="EMBL" id="PXOF01000249">
    <property type="protein sequence ID" value="RGP58892.1"/>
    <property type="molecule type" value="Genomic_DNA"/>
</dbReference>